<dbReference type="InterPro" id="IPR041413">
    <property type="entry name" value="MLTR_LBD"/>
</dbReference>
<dbReference type="Pfam" id="PF17765">
    <property type="entry name" value="MLTR_LBD"/>
    <property type="match status" value="1"/>
</dbReference>
<accession>A0A511XEE5</accession>
<evidence type="ECO:0000313" key="2">
    <source>
        <dbReference type="EMBL" id="GEN61255.1"/>
    </source>
</evidence>
<dbReference type="OrthoDB" id="5346389at2"/>
<evidence type="ECO:0000313" key="3">
    <source>
        <dbReference type="Proteomes" id="UP000321635"/>
    </source>
</evidence>
<dbReference type="PANTHER" id="PTHR35010">
    <property type="entry name" value="BLL4672 PROTEIN-RELATED"/>
    <property type="match status" value="1"/>
</dbReference>
<sequence>MTVRSSAAIAIGAFLRARRDALSPLEVGLHPTPGRRRARGLRREEAAYICGISTTWYTWLEQGRDVSCSAATLGRIATALRLTTAERVYLFELAGLKDPQTPRRLYDIIPAAVLTMPEQVKAPCYVLDRLWNVCTANAPARLLFGEWLNGDAPNLLRYVFLSSGARDFLNDWEQSARRVLAEFRADSVHGEKGQVESLIETLRAGNPEFDRLWHDQAVLSREGGARRFRHPTDGILNFDQTTLIFATWPQYKLVTLTPTPPASNAPDI</sequence>
<protein>
    <submittedName>
        <fullName evidence="2">Transcriptional regulator</fullName>
    </submittedName>
</protein>
<dbReference type="GO" id="GO:0003677">
    <property type="term" value="F:DNA binding"/>
    <property type="evidence" value="ECO:0007669"/>
    <property type="project" value="InterPro"/>
</dbReference>
<proteinExistence type="predicted"/>
<dbReference type="Gene3D" id="1.10.260.40">
    <property type="entry name" value="lambda repressor-like DNA-binding domains"/>
    <property type="match status" value="1"/>
</dbReference>
<dbReference type="SUPFAM" id="SSF47413">
    <property type="entry name" value="lambda repressor-like DNA-binding domains"/>
    <property type="match status" value="1"/>
</dbReference>
<evidence type="ECO:0000259" key="1">
    <source>
        <dbReference type="SMART" id="SM00530"/>
    </source>
</evidence>
<dbReference type="InterPro" id="IPR010982">
    <property type="entry name" value="Lambda_DNA-bd_dom_sf"/>
</dbReference>
<dbReference type="SMART" id="SM00530">
    <property type="entry name" value="HTH_XRE"/>
    <property type="match status" value="1"/>
</dbReference>
<feature type="domain" description="HTH cro/C1-type" evidence="1">
    <location>
        <begin position="14"/>
        <end position="87"/>
    </location>
</feature>
<organism evidence="2 3">
    <name type="scientific">Acetobacter nitrogenifigens DSM 23921 = NBRC 105050</name>
    <dbReference type="NCBI Taxonomy" id="1120919"/>
    <lineage>
        <taxon>Bacteria</taxon>
        <taxon>Pseudomonadati</taxon>
        <taxon>Pseudomonadota</taxon>
        <taxon>Alphaproteobacteria</taxon>
        <taxon>Acetobacterales</taxon>
        <taxon>Acetobacteraceae</taxon>
        <taxon>Acetobacter</taxon>
    </lineage>
</organism>
<dbReference type="Pfam" id="PF13560">
    <property type="entry name" value="HTH_31"/>
    <property type="match status" value="1"/>
</dbReference>
<dbReference type="PANTHER" id="PTHR35010:SF2">
    <property type="entry name" value="BLL4672 PROTEIN"/>
    <property type="match status" value="1"/>
</dbReference>
<dbReference type="EMBL" id="BJYF01000031">
    <property type="protein sequence ID" value="GEN61255.1"/>
    <property type="molecule type" value="Genomic_DNA"/>
</dbReference>
<comment type="caution">
    <text evidence="2">The sequence shown here is derived from an EMBL/GenBank/DDBJ whole genome shotgun (WGS) entry which is preliminary data.</text>
</comment>
<name>A0A511XEE5_9PROT</name>
<dbReference type="Gene3D" id="3.30.450.180">
    <property type="match status" value="1"/>
</dbReference>
<keyword evidence="3" id="KW-1185">Reference proteome</keyword>
<reference evidence="2 3" key="1">
    <citation type="submission" date="2019-07" db="EMBL/GenBank/DDBJ databases">
        <title>Whole genome shotgun sequence of Acetobacter nitrogenifigens NBRC 105050.</title>
        <authorList>
            <person name="Hosoyama A."/>
            <person name="Uohara A."/>
            <person name="Ohji S."/>
            <person name="Ichikawa N."/>
        </authorList>
    </citation>
    <scope>NUCLEOTIDE SEQUENCE [LARGE SCALE GENOMIC DNA]</scope>
    <source>
        <strain evidence="2 3">NBRC 105050</strain>
    </source>
</reference>
<dbReference type="RefSeq" id="WP_026398789.1">
    <property type="nucleotide sequence ID" value="NZ_AUBI01000018.1"/>
</dbReference>
<dbReference type="AlphaFoldDB" id="A0A511XEE5"/>
<dbReference type="Proteomes" id="UP000321635">
    <property type="component" value="Unassembled WGS sequence"/>
</dbReference>
<dbReference type="InterPro" id="IPR001387">
    <property type="entry name" value="Cro/C1-type_HTH"/>
</dbReference>
<gene>
    <name evidence="2" type="ORF">ANI02nite_31390</name>
</gene>